<dbReference type="PANTHER" id="PTHR43289:SF34">
    <property type="entry name" value="SERINE_THREONINE-PROTEIN KINASE YBDM-RELATED"/>
    <property type="match status" value="1"/>
</dbReference>
<evidence type="ECO:0000256" key="3">
    <source>
        <dbReference type="ARBA" id="ARBA00022777"/>
    </source>
</evidence>
<dbReference type="CDD" id="cd14014">
    <property type="entry name" value="STKc_PknB_like"/>
    <property type="match status" value="1"/>
</dbReference>
<feature type="compositionally biased region" description="Low complexity" evidence="5">
    <location>
        <begin position="336"/>
        <end position="366"/>
    </location>
</feature>
<dbReference type="InterPro" id="IPR000719">
    <property type="entry name" value="Prot_kinase_dom"/>
</dbReference>
<dbReference type="InterPro" id="IPR011009">
    <property type="entry name" value="Kinase-like_dom_sf"/>
</dbReference>
<evidence type="ECO:0000256" key="4">
    <source>
        <dbReference type="ARBA" id="ARBA00022840"/>
    </source>
</evidence>
<dbReference type="PROSITE" id="PS00108">
    <property type="entry name" value="PROTEIN_KINASE_ST"/>
    <property type="match status" value="1"/>
</dbReference>
<accession>A0ABP8AV41</accession>
<dbReference type="RefSeq" id="WP_344918448.1">
    <property type="nucleotide sequence ID" value="NZ_BAABAQ010000004.1"/>
</dbReference>
<dbReference type="PANTHER" id="PTHR43289">
    <property type="entry name" value="MITOGEN-ACTIVATED PROTEIN KINASE KINASE KINASE 20-RELATED"/>
    <property type="match status" value="1"/>
</dbReference>
<keyword evidence="3" id="KW-0418">Kinase</keyword>
<sequence length="585" mass="61368">MVSGPLRRGDPDRIGGYLITGRLGEGGQGVVYLGEGDGGEKVAIKVMRGGIERSFEKEVAAARQVAEFCTARVLAADLDHDPPYVASEHIDGPSLAAVVEAEGVVRGAVLHRLAVGTATALTAIHRAGVVHRDFKPGNVLIGPDGPRVIDFGIARLANVTATTRGLMGTPPYMAPEQFDAGQVGPATDVFAWGSTMTYAATGRPPFGGDTFAAIAYRILHGEPELGDLAEPLRSIVARCLAKDPARRPSARDVLLELLGEARTGDVTGALRQGRLTATVEGAPVTRRRLLLAGGVAATALAVTGGVFWRWGTGSPSPGPLSIPTVPGTPTLGGGTSTPAPASAGSTPAAVNASASAPAPSTRVSSSPPGPPPARSAELVAAVESAVLAAPVADFTFEGQLTDSDFLGTATGRLGYGGVDAEASQYGTGFDMRVRMRSGKARKVAVLWEEGRQETYLDARRVKDQADPPEALSMAEMVIVTASVDVILDLAIQTTRITREGRLYSGQLVTTRAPAAVVDKLSEITGGWTPEQLERQSTIQWRLRLDADDRPATFDFDWRALLHGSRTTSPFRTVYRDWRAGTVTIS</sequence>
<reference evidence="8" key="1">
    <citation type="journal article" date="2019" name="Int. J. Syst. Evol. Microbiol.">
        <title>The Global Catalogue of Microorganisms (GCM) 10K type strain sequencing project: providing services to taxonomists for standard genome sequencing and annotation.</title>
        <authorList>
            <consortium name="The Broad Institute Genomics Platform"/>
            <consortium name="The Broad Institute Genome Sequencing Center for Infectious Disease"/>
            <person name="Wu L."/>
            <person name="Ma J."/>
        </authorList>
    </citation>
    <scope>NUCLEOTIDE SEQUENCE [LARGE SCALE GENOMIC DNA]</scope>
    <source>
        <strain evidence="8">JCM 17388</strain>
    </source>
</reference>
<feature type="region of interest" description="Disordered" evidence="5">
    <location>
        <begin position="317"/>
        <end position="376"/>
    </location>
</feature>
<keyword evidence="4" id="KW-0067">ATP-binding</keyword>
<comment type="caution">
    <text evidence="7">The sequence shown here is derived from an EMBL/GenBank/DDBJ whole genome shotgun (WGS) entry which is preliminary data.</text>
</comment>
<organism evidence="7 8">
    <name type="scientific">Streptosporangium oxazolinicum</name>
    <dbReference type="NCBI Taxonomy" id="909287"/>
    <lineage>
        <taxon>Bacteria</taxon>
        <taxon>Bacillati</taxon>
        <taxon>Actinomycetota</taxon>
        <taxon>Actinomycetes</taxon>
        <taxon>Streptosporangiales</taxon>
        <taxon>Streptosporangiaceae</taxon>
        <taxon>Streptosporangium</taxon>
    </lineage>
</organism>
<protein>
    <recommendedName>
        <fullName evidence="6">Protein kinase domain-containing protein</fullName>
    </recommendedName>
</protein>
<keyword evidence="2" id="KW-0547">Nucleotide-binding</keyword>
<dbReference type="SUPFAM" id="SSF56112">
    <property type="entry name" value="Protein kinase-like (PK-like)"/>
    <property type="match status" value="1"/>
</dbReference>
<evidence type="ECO:0000313" key="7">
    <source>
        <dbReference type="EMBL" id="GAA4190936.1"/>
    </source>
</evidence>
<dbReference type="Gene3D" id="1.10.510.10">
    <property type="entry name" value="Transferase(Phosphotransferase) domain 1"/>
    <property type="match status" value="1"/>
</dbReference>
<evidence type="ECO:0000256" key="2">
    <source>
        <dbReference type="ARBA" id="ARBA00022741"/>
    </source>
</evidence>
<keyword evidence="1" id="KW-0808">Transferase</keyword>
<keyword evidence="8" id="KW-1185">Reference proteome</keyword>
<feature type="domain" description="Protein kinase" evidence="6">
    <location>
        <begin position="17"/>
        <end position="258"/>
    </location>
</feature>
<dbReference type="Gene3D" id="3.30.200.20">
    <property type="entry name" value="Phosphorylase Kinase, domain 1"/>
    <property type="match status" value="1"/>
</dbReference>
<evidence type="ECO:0000259" key="6">
    <source>
        <dbReference type="PROSITE" id="PS50011"/>
    </source>
</evidence>
<proteinExistence type="predicted"/>
<dbReference type="InterPro" id="IPR008271">
    <property type="entry name" value="Ser/Thr_kinase_AS"/>
</dbReference>
<gene>
    <name evidence="7" type="ORF">GCM10022252_30010</name>
</gene>
<evidence type="ECO:0000256" key="1">
    <source>
        <dbReference type="ARBA" id="ARBA00022679"/>
    </source>
</evidence>
<dbReference type="PROSITE" id="PS50011">
    <property type="entry name" value="PROTEIN_KINASE_DOM"/>
    <property type="match status" value="1"/>
</dbReference>
<dbReference type="Proteomes" id="UP001501251">
    <property type="component" value="Unassembled WGS sequence"/>
</dbReference>
<evidence type="ECO:0000313" key="8">
    <source>
        <dbReference type="Proteomes" id="UP001501251"/>
    </source>
</evidence>
<name>A0ABP8AV41_9ACTN</name>
<dbReference type="EMBL" id="BAABAQ010000004">
    <property type="protein sequence ID" value="GAA4190936.1"/>
    <property type="molecule type" value="Genomic_DNA"/>
</dbReference>
<evidence type="ECO:0000256" key="5">
    <source>
        <dbReference type="SAM" id="MobiDB-lite"/>
    </source>
</evidence>
<dbReference type="Pfam" id="PF00069">
    <property type="entry name" value="Pkinase"/>
    <property type="match status" value="1"/>
</dbReference>